<reference evidence="1" key="1">
    <citation type="journal article" date="2023" name="G3 (Bethesda)">
        <title>Whole genome assembly and annotation of the endangered Caribbean coral Acropora cervicornis.</title>
        <authorList>
            <person name="Selwyn J.D."/>
            <person name="Vollmer S.V."/>
        </authorList>
    </citation>
    <scope>NUCLEOTIDE SEQUENCE</scope>
    <source>
        <strain evidence="1">K2</strain>
    </source>
</reference>
<dbReference type="AlphaFoldDB" id="A0AAD9USV4"/>
<evidence type="ECO:0000313" key="2">
    <source>
        <dbReference type="Proteomes" id="UP001249851"/>
    </source>
</evidence>
<proteinExistence type="predicted"/>
<gene>
    <name evidence="1" type="ORF">P5673_031018</name>
</gene>
<evidence type="ECO:0000313" key="1">
    <source>
        <dbReference type="EMBL" id="KAK2548764.1"/>
    </source>
</evidence>
<protein>
    <submittedName>
        <fullName evidence="1">Uncharacterized protein</fullName>
    </submittedName>
</protein>
<reference evidence="1" key="2">
    <citation type="journal article" date="2023" name="Science">
        <title>Genomic signatures of disease resistance in endangered staghorn corals.</title>
        <authorList>
            <person name="Vollmer S.V."/>
            <person name="Selwyn J.D."/>
            <person name="Despard B.A."/>
            <person name="Roesel C.L."/>
        </authorList>
    </citation>
    <scope>NUCLEOTIDE SEQUENCE</scope>
    <source>
        <strain evidence="1">K2</strain>
    </source>
</reference>
<sequence length="74" mass="8640">MKENRCSMACTFRFAGCPQSTLRDFVAIAELKKVDSRELDLILRDQGATSERDLEVACRKRLQRYIPVMTNMRR</sequence>
<organism evidence="1 2">
    <name type="scientific">Acropora cervicornis</name>
    <name type="common">Staghorn coral</name>
    <dbReference type="NCBI Taxonomy" id="6130"/>
    <lineage>
        <taxon>Eukaryota</taxon>
        <taxon>Metazoa</taxon>
        <taxon>Cnidaria</taxon>
        <taxon>Anthozoa</taxon>
        <taxon>Hexacorallia</taxon>
        <taxon>Scleractinia</taxon>
        <taxon>Astrocoeniina</taxon>
        <taxon>Acroporidae</taxon>
        <taxon>Acropora</taxon>
    </lineage>
</organism>
<accession>A0AAD9USV4</accession>
<keyword evidence="2" id="KW-1185">Reference proteome</keyword>
<dbReference type="Proteomes" id="UP001249851">
    <property type="component" value="Unassembled WGS sequence"/>
</dbReference>
<name>A0AAD9USV4_ACRCE</name>
<dbReference type="EMBL" id="JARQWQ010000139">
    <property type="protein sequence ID" value="KAK2548764.1"/>
    <property type="molecule type" value="Genomic_DNA"/>
</dbReference>
<comment type="caution">
    <text evidence="1">The sequence shown here is derived from an EMBL/GenBank/DDBJ whole genome shotgun (WGS) entry which is preliminary data.</text>
</comment>